<proteinExistence type="predicted"/>
<keyword evidence="1" id="KW-0408">Iron</keyword>
<dbReference type="InterPro" id="IPR008988">
    <property type="entry name" value="Transcriptional_repressor_C"/>
</dbReference>
<evidence type="ECO:0000256" key="1">
    <source>
        <dbReference type="ARBA" id="ARBA00023004"/>
    </source>
</evidence>
<dbReference type="GO" id="GO:0046914">
    <property type="term" value="F:transition metal ion binding"/>
    <property type="evidence" value="ECO:0007669"/>
    <property type="project" value="InterPro"/>
</dbReference>
<comment type="caution">
    <text evidence="3">The sequence shown here is derived from an EMBL/GenBank/DDBJ whole genome shotgun (WGS) entry which is preliminary data.</text>
</comment>
<dbReference type="SMART" id="SM00899">
    <property type="entry name" value="FeoA"/>
    <property type="match status" value="1"/>
</dbReference>
<name>A0A9D1PWE8_9BACT</name>
<dbReference type="Gene3D" id="2.30.30.90">
    <property type="match status" value="1"/>
</dbReference>
<protein>
    <submittedName>
        <fullName evidence="3">FeoA domain-containing protein</fullName>
    </submittedName>
</protein>
<dbReference type="InterPro" id="IPR038157">
    <property type="entry name" value="FeoA_core_dom"/>
</dbReference>
<sequence length="77" mass="8460">MLLQDAQKGKTYVVESFHLPQVLERRLEALGMTRQSPVSVINRKGKGILIVKIRGARFALGENITASIAVQDAEARA</sequence>
<dbReference type="Pfam" id="PF04023">
    <property type="entry name" value="FeoA"/>
    <property type="match status" value="1"/>
</dbReference>
<feature type="domain" description="Ferrous iron transporter FeoA-like" evidence="2">
    <location>
        <begin position="1"/>
        <end position="72"/>
    </location>
</feature>
<dbReference type="InterPro" id="IPR007167">
    <property type="entry name" value="Fe-transptr_FeoA-like"/>
</dbReference>
<evidence type="ECO:0000259" key="2">
    <source>
        <dbReference type="SMART" id="SM00899"/>
    </source>
</evidence>
<gene>
    <name evidence="3" type="ORF">H9894_04755</name>
</gene>
<evidence type="ECO:0000313" key="3">
    <source>
        <dbReference type="EMBL" id="HIW00481.1"/>
    </source>
</evidence>
<dbReference type="EMBL" id="DXHV01000052">
    <property type="protein sequence ID" value="HIW00481.1"/>
    <property type="molecule type" value="Genomic_DNA"/>
</dbReference>
<accession>A0A9D1PWE8</accession>
<reference evidence="3" key="2">
    <citation type="submission" date="2021-04" db="EMBL/GenBank/DDBJ databases">
        <authorList>
            <person name="Gilroy R."/>
        </authorList>
    </citation>
    <scope>NUCLEOTIDE SEQUENCE</scope>
    <source>
        <strain evidence="3">ChiHecec2B26-446</strain>
    </source>
</reference>
<reference evidence="3" key="1">
    <citation type="journal article" date="2021" name="PeerJ">
        <title>Extensive microbial diversity within the chicken gut microbiome revealed by metagenomics and culture.</title>
        <authorList>
            <person name="Gilroy R."/>
            <person name="Ravi A."/>
            <person name="Getino M."/>
            <person name="Pursley I."/>
            <person name="Horton D.L."/>
            <person name="Alikhan N.F."/>
            <person name="Baker D."/>
            <person name="Gharbi K."/>
            <person name="Hall N."/>
            <person name="Watson M."/>
            <person name="Adriaenssens E.M."/>
            <person name="Foster-Nyarko E."/>
            <person name="Jarju S."/>
            <person name="Secka A."/>
            <person name="Antonio M."/>
            <person name="Oren A."/>
            <person name="Chaudhuri R.R."/>
            <person name="La Ragione R."/>
            <person name="Hildebrand F."/>
            <person name="Pallen M.J."/>
        </authorList>
    </citation>
    <scope>NUCLEOTIDE SEQUENCE</scope>
    <source>
        <strain evidence="3">ChiHecec2B26-446</strain>
    </source>
</reference>
<dbReference type="AlphaFoldDB" id="A0A9D1PWE8"/>
<evidence type="ECO:0000313" key="4">
    <source>
        <dbReference type="Proteomes" id="UP000886752"/>
    </source>
</evidence>
<dbReference type="SUPFAM" id="SSF50037">
    <property type="entry name" value="C-terminal domain of transcriptional repressors"/>
    <property type="match status" value="1"/>
</dbReference>
<dbReference type="Proteomes" id="UP000886752">
    <property type="component" value="Unassembled WGS sequence"/>
</dbReference>
<organism evidence="3 4">
    <name type="scientific">Candidatus Desulfovibrio intestinipullorum</name>
    <dbReference type="NCBI Taxonomy" id="2838536"/>
    <lineage>
        <taxon>Bacteria</taxon>
        <taxon>Pseudomonadati</taxon>
        <taxon>Thermodesulfobacteriota</taxon>
        <taxon>Desulfovibrionia</taxon>
        <taxon>Desulfovibrionales</taxon>
        <taxon>Desulfovibrionaceae</taxon>
        <taxon>Desulfovibrio</taxon>
    </lineage>
</organism>